<protein>
    <recommendedName>
        <fullName evidence="2">UDENN domain-containing protein</fullName>
    </recommendedName>
</protein>
<feature type="domain" description="UDENN" evidence="2">
    <location>
        <begin position="169"/>
        <end position="626"/>
    </location>
</feature>
<dbReference type="InterPro" id="IPR005112">
    <property type="entry name" value="dDENN_dom"/>
</dbReference>
<dbReference type="SMART" id="SM00801">
    <property type="entry name" value="dDENN"/>
    <property type="match status" value="1"/>
</dbReference>
<organism evidence="3 4">
    <name type="scientific">Spodoptera exigua</name>
    <name type="common">Beet armyworm</name>
    <name type="synonym">Noctua fulgens</name>
    <dbReference type="NCBI Taxonomy" id="7107"/>
    <lineage>
        <taxon>Eukaryota</taxon>
        <taxon>Metazoa</taxon>
        <taxon>Ecdysozoa</taxon>
        <taxon>Arthropoda</taxon>
        <taxon>Hexapoda</taxon>
        <taxon>Insecta</taxon>
        <taxon>Pterygota</taxon>
        <taxon>Neoptera</taxon>
        <taxon>Endopterygota</taxon>
        <taxon>Lepidoptera</taxon>
        <taxon>Glossata</taxon>
        <taxon>Ditrysia</taxon>
        <taxon>Noctuoidea</taxon>
        <taxon>Noctuidae</taxon>
        <taxon>Amphipyrinae</taxon>
        <taxon>Spodoptera</taxon>
    </lineage>
</organism>
<dbReference type="PANTHER" id="PTHR15288:SF0">
    <property type="entry name" value="UDENN DOMAIN-CONTAINING PROTEIN"/>
    <property type="match status" value="1"/>
</dbReference>
<dbReference type="Gene3D" id="3.30.450.200">
    <property type="match status" value="1"/>
</dbReference>
<keyword evidence="4" id="KW-1185">Reference proteome</keyword>
<dbReference type="Gene3D" id="3.40.50.11500">
    <property type="match status" value="1"/>
</dbReference>
<dbReference type="InterPro" id="IPR001194">
    <property type="entry name" value="cDENN_dom"/>
</dbReference>
<feature type="region of interest" description="Disordered" evidence="1">
    <location>
        <begin position="25"/>
        <end position="47"/>
    </location>
</feature>
<accession>A0A835G5X7</accession>
<evidence type="ECO:0000259" key="2">
    <source>
        <dbReference type="PROSITE" id="PS50211"/>
    </source>
</evidence>
<gene>
    <name evidence="3" type="ORF">HW555_013022</name>
</gene>
<feature type="region of interest" description="Disordered" evidence="1">
    <location>
        <begin position="322"/>
        <end position="348"/>
    </location>
</feature>
<dbReference type="Pfam" id="PF03456">
    <property type="entry name" value="uDENN"/>
    <property type="match status" value="1"/>
</dbReference>
<dbReference type="Pfam" id="PF03455">
    <property type="entry name" value="dDENN"/>
    <property type="match status" value="1"/>
</dbReference>
<dbReference type="InterPro" id="IPR051942">
    <property type="entry name" value="DENN_domain_containing_2"/>
</dbReference>
<dbReference type="AlphaFoldDB" id="A0A835G5X7"/>
<evidence type="ECO:0000256" key="1">
    <source>
        <dbReference type="SAM" id="MobiDB-lite"/>
    </source>
</evidence>
<dbReference type="EMBL" id="JACKWZ010000560">
    <property type="protein sequence ID" value="KAF9406690.1"/>
    <property type="molecule type" value="Genomic_DNA"/>
</dbReference>
<comment type="caution">
    <text evidence="3">The sequence shown here is derived from an EMBL/GenBank/DDBJ whole genome shotgun (WGS) entry which is preliminary data.</text>
</comment>
<reference evidence="3" key="1">
    <citation type="submission" date="2020-08" db="EMBL/GenBank/DDBJ databases">
        <title>Spodoptera exigua strain:BAW_Kor-Di-RS1 Genome sequencing and assembly.</title>
        <authorList>
            <person name="Kim J."/>
            <person name="Nam H.Y."/>
            <person name="Kwon M."/>
            <person name="Choi J.H."/>
            <person name="Cho S.R."/>
            <person name="Kim G.-H."/>
        </authorList>
    </citation>
    <scope>NUCLEOTIDE SEQUENCE</scope>
    <source>
        <strain evidence="3">BAW_Kor-Di-RS1</strain>
        <tissue evidence="3">Whole-body</tissue>
    </source>
</reference>
<dbReference type="InterPro" id="IPR005113">
    <property type="entry name" value="uDENN_dom"/>
</dbReference>
<dbReference type="Proteomes" id="UP000648187">
    <property type="component" value="Unassembled WGS sequence"/>
</dbReference>
<dbReference type="InterPro" id="IPR037516">
    <property type="entry name" value="Tripartite_DENN"/>
</dbReference>
<feature type="compositionally biased region" description="Polar residues" evidence="1">
    <location>
        <begin position="33"/>
        <end position="43"/>
    </location>
</feature>
<dbReference type="Pfam" id="PF02141">
    <property type="entry name" value="DENN"/>
    <property type="match status" value="1"/>
</dbReference>
<evidence type="ECO:0000313" key="3">
    <source>
        <dbReference type="EMBL" id="KAF9406690.1"/>
    </source>
</evidence>
<dbReference type="InterPro" id="IPR043153">
    <property type="entry name" value="DENN_C"/>
</dbReference>
<sequence>MDLSHNLNDLMNELFETVTAACNMDDNKPGSFPTENSDGSTSEESVKLTRSLTEKRKNYVRRVSTRVAYLDPKNIKRFRHQTSICSYKSEVIDNPYSTFRSWKSFRTSQGNITKMDTDSKFNLTDADGNVLSMKDVLDASSDSIDNMSIDEKAGCIDLPFEPRERGLFNLCLLVGLNHMTGQAYVKSVFPSQVQVPPHIENLVFPETMSSSPRSEWSVDARSLQCYSLVLTDERGERAYGYCRRVLPEGATTCLPLCYCLIGRYRAPGFYYKVLEEIESHHGSSDVEIHAILQQLFETDFPNPGEEITINYAKNNDYDIPGDYESPNVDYNGPSGDYSPPKSKTLPDMRRDEKNDAMVACFYDLENNNGVKNLNVSFDMPRTKIIKRPIEPRVDEDNMSVLLDLLGAGLVIKVFGSLLLERKVIIIGDQLRSVSSCVEALQASLYPFVWQQPLISSIPAEIQREVLEAPLPILAGMLHTPHDGDLGGVVFEEGMLIDLTHPSKVLYYQGDESTILPTSSYKTLKTALQMETSKNKDREQDTKTRNLMISEAFLRFFVDILGDFWRFFQVGDVKDGDLGRNGVVFDKESFIKSSTSKQNQYFLEWFTETAMFTHFVQNMAVVYSSKVNPDSTLDLVDTPLPNYYGLFEERIRSRTKSTSKSLDSNKSNYKNAVNKKVKFLKSKLRDLVA</sequence>
<dbReference type="PROSITE" id="PS50211">
    <property type="entry name" value="DENN"/>
    <property type="match status" value="1"/>
</dbReference>
<evidence type="ECO:0000313" key="4">
    <source>
        <dbReference type="Proteomes" id="UP000648187"/>
    </source>
</evidence>
<name>A0A835G5X7_SPOEX</name>
<dbReference type="SMART" id="SM00799">
    <property type="entry name" value="DENN"/>
    <property type="match status" value="1"/>
</dbReference>
<proteinExistence type="predicted"/>
<dbReference type="SMART" id="SM00800">
    <property type="entry name" value="uDENN"/>
    <property type="match status" value="1"/>
</dbReference>
<dbReference type="PANTHER" id="PTHR15288">
    <property type="entry name" value="DENN DOMAIN-CONTAINING PROTEIN 2"/>
    <property type="match status" value="1"/>
</dbReference>